<dbReference type="AlphaFoldDB" id="A0A0F9DDA6"/>
<name>A0A0F9DDA6_9ZZZZ</name>
<reference evidence="1" key="1">
    <citation type="journal article" date="2015" name="Nature">
        <title>Complex archaea that bridge the gap between prokaryotes and eukaryotes.</title>
        <authorList>
            <person name="Spang A."/>
            <person name="Saw J.H."/>
            <person name="Jorgensen S.L."/>
            <person name="Zaremba-Niedzwiedzka K."/>
            <person name="Martijn J."/>
            <person name="Lind A.E."/>
            <person name="van Eijk R."/>
            <person name="Schleper C."/>
            <person name="Guy L."/>
            <person name="Ettema T.J."/>
        </authorList>
    </citation>
    <scope>NUCLEOTIDE SEQUENCE</scope>
</reference>
<dbReference type="EMBL" id="LAZR01039948">
    <property type="protein sequence ID" value="KKL15746.1"/>
    <property type="molecule type" value="Genomic_DNA"/>
</dbReference>
<proteinExistence type="predicted"/>
<evidence type="ECO:0000313" key="1">
    <source>
        <dbReference type="EMBL" id="KKL15746.1"/>
    </source>
</evidence>
<accession>A0A0F9DDA6</accession>
<comment type="caution">
    <text evidence="1">The sequence shown here is derived from an EMBL/GenBank/DDBJ whole genome shotgun (WGS) entry which is preliminary data.</text>
</comment>
<sequence length="39" mass="4254">MAEDLQSLRRSLLGEQPGAIVKGMEKAGQSITNLRNDLL</sequence>
<organism evidence="1">
    <name type="scientific">marine sediment metagenome</name>
    <dbReference type="NCBI Taxonomy" id="412755"/>
    <lineage>
        <taxon>unclassified sequences</taxon>
        <taxon>metagenomes</taxon>
        <taxon>ecological metagenomes</taxon>
    </lineage>
</organism>
<feature type="non-terminal residue" evidence="1">
    <location>
        <position position="39"/>
    </location>
</feature>
<protein>
    <submittedName>
        <fullName evidence="1">Uncharacterized protein</fullName>
    </submittedName>
</protein>
<gene>
    <name evidence="1" type="ORF">LCGC14_2502530</name>
</gene>